<keyword evidence="2" id="KW-1185">Reference proteome</keyword>
<dbReference type="EnsemblPlants" id="Ma06_t19350.1">
    <property type="protein sequence ID" value="Ma06_p19350.1"/>
    <property type="gene ID" value="Ma06_g19350"/>
</dbReference>
<proteinExistence type="predicted"/>
<dbReference type="Gramene" id="Ma06_t19350.1">
    <property type="protein sequence ID" value="Ma06_p19350.1"/>
    <property type="gene ID" value="Ma06_g19350"/>
</dbReference>
<accession>A0A804JHZ5</accession>
<organism evidence="1 2">
    <name type="scientific">Musa acuminata subsp. malaccensis</name>
    <name type="common">Wild banana</name>
    <name type="synonym">Musa malaccensis</name>
    <dbReference type="NCBI Taxonomy" id="214687"/>
    <lineage>
        <taxon>Eukaryota</taxon>
        <taxon>Viridiplantae</taxon>
        <taxon>Streptophyta</taxon>
        <taxon>Embryophyta</taxon>
        <taxon>Tracheophyta</taxon>
        <taxon>Spermatophyta</taxon>
        <taxon>Magnoliopsida</taxon>
        <taxon>Liliopsida</taxon>
        <taxon>Zingiberales</taxon>
        <taxon>Musaceae</taxon>
        <taxon>Musa</taxon>
    </lineage>
</organism>
<dbReference type="InParanoid" id="A0A804JHZ5"/>
<protein>
    <submittedName>
        <fullName evidence="1">Uncharacterized protein</fullName>
    </submittedName>
</protein>
<evidence type="ECO:0000313" key="2">
    <source>
        <dbReference type="Proteomes" id="UP000012960"/>
    </source>
</evidence>
<evidence type="ECO:0000313" key="1">
    <source>
        <dbReference type="EnsemblPlants" id="Ma06_p19350.1"/>
    </source>
</evidence>
<reference evidence="1" key="1">
    <citation type="submission" date="2021-05" db="UniProtKB">
        <authorList>
            <consortium name="EnsemblPlants"/>
        </authorList>
    </citation>
    <scope>IDENTIFICATION</scope>
    <source>
        <strain evidence="1">subsp. malaccensis</strain>
    </source>
</reference>
<dbReference type="AlphaFoldDB" id="A0A804JHZ5"/>
<dbReference type="Proteomes" id="UP000012960">
    <property type="component" value="Unplaced"/>
</dbReference>
<sequence length="30" mass="3444">MSFGCVGDFPSRIKYCVSIHFKRIAPRPCK</sequence>
<name>A0A804JHZ5_MUSAM</name>